<dbReference type="AlphaFoldDB" id="A0A922F4T1"/>
<feature type="region of interest" description="Disordered" evidence="1">
    <location>
        <begin position="1"/>
        <end position="53"/>
    </location>
</feature>
<dbReference type="Proteomes" id="UP000811246">
    <property type="component" value="Chromosome 5"/>
</dbReference>
<name>A0A922F4T1_CARIL</name>
<organism evidence="2 3">
    <name type="scientific">Carya illinoinensis</name>
    <name type="common">Pecan</name>
    <dbReference type="NCBI Taxonomy" id="32201"/>
    <lineage>
        <taxon>Eukaryota</taxon>
        <taxon>Viridiplantae</taxon>
        <taxon>Streptophyta</taxon>
        <taxon>Embryophyta</taxon>
        <taxon>Tracheophyta</taxon>
        <taxon>Spermatophyta</taxon>
        <taxon>Magnoliopsida</taxon>
        <taxon>eudicotyledons</taxon>
        <taxon>Gunneridae</taxon>
        <taxon>Pentapetalae</taxon>
        <taxon>rosids</taxon>
        <taxon>fabids</taxon>
        <taxon>Fagales</taxon>
        <taxon>Juglandaceae</taxon>
        <taxon>Carya</taxon>
    </lineage>
</organism>
<sequence length="151" mass="16422">MQNQNFAFAAKTSNYPKRKPVGTAPKFQNVATSSQPRGPPRFHSNNDRAAPHARPQCQICEKHGHIALDCFQRFNFSFQGRRPSSELAAMAAEANNIFEQQTWYADSGANAHITANAAHLTPLQPYDGLETVQVGNGSGEQDQATAAPRAG</sequence>
<reference evidence="2" key="1">
    <citation type="submission" date="2021-01" db="EMBL/GenBank/DDBJ databases">
        <authorList>
            <person name="Lovell J.T."/>
            <person name="Bentley N."/>
            <person name="Bhattarai G."/>
            <person name="Jenkins J.W."/>
            <person name="Sreedasyam A."/>
            <person name="Alarcon Y."/>
            <person name="Bock C."/>
            <person name="Boston L."/>
            <person name="Carlson J."/>
            <person name="Cervantes K."/>
            <person name="Clermont K."/>
            <person name="Krom N."/>
            <person name="Kubenka K."/>
            <person name="Mamidi S."/>
            <person name="Mattison C."/>
            <person name="Monteros M."/>
            <person name="Pisani C."/>
            <person name="Plott C."/>
            <person name="Rajasekar S."/>
            <person name="Rhein H.S."/>
            <person name="Rohla C."/>
            <person name="Song M."/>
            <person name="Hilaire R.S."/>
            <person name="Shu S."/>
            <person name="Wells L."/>
            <person name="Wang X."/>
            <person name="Webber J."/>
            <person name="Heerema R.J."/>
            <person name="Klein P."/>
            <person name="Conner P."/>
            <person name="Grauke L."/>
            <person name="Grimwood J."/>
            <person name="Schmutz J."/>
            <person name="Randall J.J."/>
        </authorList>
    </citation>
    <scope>NUCLEOTIDE SEQUENCE</scope>
    <source>
        <tissue evidence="2">Leaf</tissue>
    </source>
</reference>
<evidence type="ECO:0008006" key="4">
    <source>
        <dbReference type="Google" id="ProtNLM"/>
    </source>
</evidence>
<protein>
    <recommendedName>
        <fullName evidence="4">CCHC-type domain-containing protein</fullName>
    </recommendedName>
</protein>
<feature type="compositionally biased region" description="Polar residues" evidence="1">
    <location>
        <begin position="1"/>
        <end position="15"/>
    </location>
</feature>
<accession>A0A922F4T1</accession>
<dbReference type="EMBL" id="CM031829">
    <property type="protein sequence ID" value="KAG6715349.1"/>
    <property type="molecule type" value="Genomic_DNA"/>
</dbReference>
<feature type="region of interest" description="Disordered" evidence="1">
    <location>
        <begin position="128"/>
        <end position="151"/>
    </location>
</feature>
<proteinExistence type="predicted"/>
<evidence type="ECO:0000313" key="3">
    <source>
        <dbReference type="Proteomes" id="UP000811246"/>
    </source>
</evidence>
<gene>
    <name evidence="2" type="ORF">I3842_05G247300</name>
</gene>
<comment type="caution">
    <text evidence="2">The sequence shown here is derived from an EMBL/GenBank/DDBJ whole genome shotgun (WGS) entry which is preliminary data.</text>
</comment>
<evidence type="ECO:0000313" key="2">
    <source>
        <dbReference type="EMBL" id="KAG6715349.1"/>
    </source>
</evidence>
<feature type="compositionally biased region" description="Polar residues" evidence="1">
    <location>
        <begin position="133"/>
        <end position="144"/>
    </location>
</feature>
<evidence type="ECO:0000256" key="1">
    <source>
        <dbReference type="SAM" id="MobiDB-lite"/>
    </source>
</evidence>